<comment type="caution">
    <text evidence="1">The sequence shown here is derived from an EMBL/GenBank/DDBJ whole genome shotgun (WGS) entry which is preliminary data.</text>
</comment>
<proteinExistence type="predicted"/>
<dbReference type="Proteomes" id="UP000646548">
    <property type="component" value="Unassembled WGS sequence"/>
</dbReference>
<organism evidence="1 2">
    <name type="scientific">Oryzias melastigma</name>
    <name type="common">Marine medaka</name>
    <dbReference type="NCBI Taxonomy" id="30732"/>
    <lineage>
        <taxon>Eukaryota</taxon>
        <taxon>Metazoa</taxon>
        <taxon>Chordata</taxon>
        <taxon>Craniata</taxon>
        <taxon>Vertebrata</taxon>
        <taxon>Euteleostomi</taxon>
        <taxon>Actinopterygii</taxon>
        <taxon>Neopterygii</taxon>
        <taxon>Teleostei</taxon>
        <taxon>Neoteleostei</taxon>
        <taxon>Acanthomorphata</taxon>
        <taxon>Ovalentaria</taxon>
        <taxon>Atherinomorphae</taxon>
        <taxon>Beloniformes</taxon>
        <taxon>Adrianichthyidae</taxon>
        <taxon>Oryziinae</taxon>
        <taxon>Oryzias</taxon>
    </lineage>
</organism>
<gene>
    <name evidence="1" type="ORF">FQA47_009146</name>
</gene>
<dbReference type="AlphaFoldDB" id="A0A834FLF7"/>
<name>A0A834FLF7_ORYME</name>
<evidence type="ECO:0000313" key="1">
    <source>
        <dbReference type="EMBL" id="KAF6736398.1"/>
    </source>
</evidence>
<protein>
    <submittedName>
        <fullName evidence="1">Uncharacterized protein</fullName>
    </submittedName>
</protein>
<feature type="non-terminal residue" evidence="1">
    <location>
        <position position="1"/>
    </location>
</feature>
<accession>A0A834FLF7</accession>
<sequence>MTPSKQESVYTQFIKIYLSRNNTADRGCTLNIQNSTEWLRKNVGGFSVLLSIQDIQQLYPKFSGVEALSVLSVTQLAEVAASPGQLTTAEQVTMLMTYVPDQQFASFFDDFSPKILGRENILLSTVRSAMLQVVFNRANLSSPSTSDSVVLLWLQVRLRPLLVNLVPDHVTPYFNILAGRSCSLENQGVTFLNSTISNLSDATQTKIQDQITLALK</sequence>
<reference evidence="1" key="1">
    <citation type="journal article" name="BMC Genomics">
        <title>Long-read sequencing and de novo genome assembly of marine medaka (Oryzias melastigma).</title>
        <authorList>
            <person name="Liang P."/>
            <person name="Saqib H.S.A."/>
            <person name="Ni X."/>
            <person name="Shen Y."/>
        </authorList>
    </citation>
    <scope>NUCLEOTIDE SEQUENCE</scope>
    <source>
        <strain evidence="1">Bigg-433</strain>
    </source>
</reference>
<evidence type="ECO:0000313" key="2">
    <source>
        <dbReference type="Proteomes" id="UP000646548"/>
    </source>
</evidence>
<dbReference type="EMBL" id="WKFB01000088">
    <property type="protein sequence ID" value="KAF6736398.1"/>
    <property type="molecule type" value="Genomic_DNA"/>
</dbReference>